<dbReference type="OrthoDB" id="4203839at2759"/>
<dbReference type="AlphaFoldDB" id="A0A1L7WW51"/>
<organism evidence="3 4">
    <name type="scientific">Phialocephala subalpina</name>
    <dbReference type="NCBI Taxonomy" id="576137"/>
    <lineage>
        <taxon>Eukaryota</taxon>
        <taxon>Fungi</taxon>
        <taxon>Dikarya</taxon>
        <taxon>Ascomycota</taxon>
        <taxon>Pezizomycotina</taxon>
        <taxon>Leotiomycetes</taxon>
        <taxon>Helotiales</taxon>
        <taxon>Mollisiaceae</taxon>
        <taxon>Phialocephala</taxon>
        <taxon>Phialocephala fortinii species complex</taxon>
    </lineage>
</organism>
<dbReference type="EMBL" id="FJOG01000009">
    <property type="protein sequence ID" value="CZR57008.1"/>
    <property type="molecule type" value="Genomic_DNA"/>
</dbReference>
<keyword evidence="4" id="KW-1185">Reference proteome</keyword>
<accession>A0A1L7WW51</accession>
<dbReference type="STRING" id="576137.A0A1L7WW51"/>
<keyword evidence="1" id="KW-0175">Coiled coil</keyword>
<evidence type="ECO:0000313" key="4">
    <source>
        <dbReference type="Proteomes" id="UP000184330"/>
    </source>
</evidence>
<evidence type="ECO:0000256" key="2">
    <source>
        <dbReference type="SAM" id="MobiDB-lite"/>
    </source>
</evidence>
<gene>
    <name evidence="3" type="ORF">PAC_06897</name>
</gene>
<feature type="region of interest" description="Disordered" evidence="2">
    <location>
        <begin position="295"/>
        <end position="374"/>
    </location>
</feature>
<reference evidence="3 4" key="1">
    <citation type="submission" date="2016-03" db="EMBL/GenBank/DDBJ databases">
        <authorList>
            <person name="Ploux O."/>
        </authorList>
    </citation>
    <scope>NUCLEOTIDE SEQUENCE [LARGE SCALE GENOMIC DNA]</scope>
    <source>
        <strain evidence="3 4">UAMH 11012</strain>
    </source>
</reference>
<sequence length="684" mass="76743">MSYLPNHQQEGAPTTPRHPSGLFSALDKVGRVRGSSATPPPPIPAKNPERAQIEQELLQRLRDMPSHEDYSMNTGKLPAGVLCSLHTRNSSDETEVSEGGGVLISTQKPPSVNELAIEFQGRLNGLIDRIRSTNIPSLAQTLLINEVQSIGKDFRDREKRLKEEIDHITSERNNLANRLREIARQLRIATAERDKNRNDYQDLFLGMEDLKTKARKSEAALAEAKGQFAQEIEQLNMKLKHQDEQLKGKRALWLNSNPGSSARRSAMTAIRDPFESPSAPSASFNSINTSFGSGNMGNILSPKSTTPYTSFDSQTSSGSAPPKMNMRAASTPQKLRSRGPIHGGTPSGMPSGGTLSERMRKSHLRGPSQNIRNPLFTAGYGDTPTNPNYDPNFKPSLASLDISGRALELYVEEGGSDLAPEFREVLGHLYIVIEGWAREYANIPQPENDQEVIKNNPDAWEFIMNCTYPAKRQDAHVHAVALMNDRTSRFWFIMRIMCQHIFLNMVTMKGWYGFSEECDAKLDVLRKKFSERGLQNEARQKLVDQRVAVIKEIMDGINFQDWRSEQLNHHTQVLRTIVSQFLNYDCDRLVAGRDLGLLTIEAWEVSTKMNATPVSFQVLFPETNGKFSSTSMMAKDRQDVDSMELQLRQTRLKLVITPVITLRDDRGTTMKAKSLLLSTVLCMQ</sequence>
<feature type="coiled-coil region" evidence="1">
    <location>
        <begin position="158"/>
        <end position="252"/>
    </location>
</feature>
<feature type="compositionally biased region" description="Polar residues" evidence="2">
    <location>
        <begin position="1"/>
        <end position="12"/>
    </location>
</feature>
<evidence type="ECO:0000256" key="1">
    <source>
        <dbReference type="SAM" id="Coils"/>
    </source>
</evidence>
<protein>
    <submittedName>
        <fullName evidence="3">Uncharacterized protein</fullName>
    </submittedName>
</protein>
<name>A0A1L7WW51_9HELO</name>
<evidence type="ECO:0000313" key="3">
    <source>
        <dbReference type="EMBL" id="CZR57008.1"/>
    </source>
</evidence>
<feature type="region of interest" description="Disordered" evidence="2">
    <location>
        <begin position="1"/>
        <end position="49"/>
    </location>
</feature>
<proteinExistence type="predicted"/>
<feature type="compositionally biased region" description="Polar residues" evidence="2">
    <location>
        <begin position="295"/>
        <end position="319"/>
    </location>
</feature>
<dbReference type="Proteomes" id="UP000184330">
    <property type="component" value="Unassembled WGS sequence"/>
</dbReference>